<dbReference type="GO" id="GO:0007274">
    <property type="term" value="P:neuromuscular synaptic transmission"/>
    <property type="evidence" value="ECO:0007669"/>
    <property type="project" value="TreeGrafter"/>
</dbReference>
<dbReference type="SUPFAM" id="SSF50044">
    <property type="entry name" value="SH3-domain"/>
    <property type="match status" value="1"/>
</dbReference>
<organism evidence="5 6">
    <name type="scientific">Fasciola gigantica</name>
    <name type="common">Giant liver fluke</name>
    <dbReference type="NCBI Taxonomy" id="46835"/>
    <lineage>
        <taxon>Eukaryota</taxon>
        <taxon>Metazoa</taxon>
        <taxon>Spiralia</taxon>
        <taxon>Lophotrochozoa</taxon>
        <taxon>Platyhelminthes</taxon>
        <taxon>Trematoda</taxon>
        <taxon>Digenea</taxon>
        <taxon>Plagiorchiida</taxon>
        <taxon>Echinostomata</taxon>
        <taxon>Echinostomatoidea</taxon>
        <taxon>Fasciolidae</taxon>
        <taxon>Fasciola</taxon>
    </lineage>
</organism>
<evidence type="ECO:0000256" key="2">
    <source>
        <dbReference type="PROSITE-ProRule" id="PRU00192"/>
    </source>
</evidence>
<protein>
    <submittedName>
        <fullName evidence="5">Fch and double sh3 domains protein 2</fullName>
    </submittedName>
</protein>
<dbReference type="GO" id="GO:0031594">
    <property type="term" value="C:neuromuscular junction"/>
    <property type="evidence" value="ECO:0007669"/>
    <property type="project" value="TreeGrafter"/>
</dbReference>
<evidence type="ECO:0000256" key="1">
    <source>
        <dbReference type="ARBA" id="ARBA00022443"/>
    </source>
</evidence>
<name>A0A504Z4I6_FASGI</name>
<dbReference type="InterPro" id="IPR027267">
    <property type="entry name" value="AH/BAR_dom_sf"/>
</dbReference>
<evidence type="ECO:0000256" key="3">
    <source>
        <dbReference type="SAM" id="MobiDB-lite"/>
    </source>
</evidence>
<reference evidence="5 6" key="1">
    <citation type="submission" date="2019-04" db="EMBL/GenBank/DDBJ databases">
        <title>Annotation for the trematode Fasciola gigantica.</title>
        <authorList>
            <person name="Choi Y.-J."/>
        </authorList>
    </citation>
    <scope>NUCLEOTIDE SEQUENCE [LARGE SCALE GENOMIC DNA]</scope>
    <source>
        <strain evidence="5">Uganda_cow_1</strain>
    </source>
</reference>
<evidence type="ECO:0000259" key="4">
    <source>
        <dbReference type="PROSITE" id="PS50002"/>
    </source>
</evidence>
<comment type="caution">
    <text evidence="5">The sequence shown here is derived from an EMBL/GenBank/DDBJ whole genome shotgun (WGS) entry which is preliminary data.</text>
</comment>
<dbReference type="Gene3D" id="1.20.1270.60">
    <property type="entry name" value="Arfaptin homology (AH) domain/BAR domain"/>
    <property type="match status" value="1"/>
</dbReference>
<dbReference type="GO" id="GO:0055037">
    <property type="term" value="C:recycling endosome"/>
    <property type="evidence" value="ECO:0007669"/>
    <property type="project" value="TreeGrafter"/>
</dbReference>
<feature type="domain" description="SH3" evidence="4">
    <location>
        <begin position="496"/>
        <end position="548"/>
    </location>
</feature>
<dbReference type="EMBL" id="SUNJ01003979">
    <property type="protein sequence ID" value="TPP64828.1"/>
    <property type="molecule type" value="Genomic_DNA"/>
</dbReference>
<dbReference type="InterPro" id="IPR036028">
    <property type="entry name" value="SH3-like_dom_sf"/>
</dbReference>
<dbReference type="InterPro" id="IPR001060">
    <property type="entry name" value="FCH_dom"/>
</dbReference>
<dbReference type="GO" id="GO:0030833">
    <property type="term" value="P:regulation of actin filament polymerization"/>
    <property type="evidence" value="ECO:0007669"/>
    <property type="project" value="TreeGrafter"/>
</dbReference>
<gene>
    <name evidence="5" type="ORF">FGIG_07907</name>
</gene>
<proteinExistence type="predicted"/>
<dbReference type="Pfam" id="PF00611">
    <property type="entry name" value="FCH"/>
    <property type="match status" value="1"/>
</dbReference>
<dbReference type="Gene3D" id="2.30.30.40">
    <property type="entry name" value="SH3 Domains"/>
    <property type="match status" value="1"/>
</dbReference>
<dbReference type="Proteomes" id="UP000316759">
    <property type="component" value="Unassembled WGS sequence"/>
</dbReference>
<evidence type="ECO:0000313" key="6">
    <source>
        <dbReference type="Proteomes" id="UP000316759"/>
    </source>
</evidence>
<dbReference type="SUPFAM" id="SSF103657">
    <property type="entry name" value="BAR/IMD domain-like"/>
    <property type="match status" value="1"/>
</dbReference>
<dbReference type="AlphaFoldDB" id="A0A504Z4I6"/>
<feature type="region of interest" description="Disordered" evidence="3">
    <location>
        <begin position="390"/>
        <end position="411"/>
    </location>
</feature>
<accession>A0A504Z4I6</accession>
<dbReference type="SMART" id="SM00055">
    <property type="entry name" value="FCH"/>
    <property type="match status" value="1"/>
</dbReference>
<dbReference type="OrthoDB" id="10065861at2759"/>
<dbReference type="STRING" id="46835.A0A504Z4I6"/>
<evidence type="ECO:0000313" key="5">
    <source>
        <dbReference type="EMBL" id="TPP64828.1"/>
    </source>
</evidence>
<keyword evidence="1 2" id="KW-0728">SH3 domain</keyword>
<feature type="compositionally biased region" description="Polar residues" evidence="3">
    <location>
        <begin position="390"/>
        <end position="399"/>
    </location>
</feature>
<dbReference type="PANTHER" id="PTHR15735">
    <property type="entry name" value="FCH AND DOUBLE SH3 DOMAINS PROTEIN"/>
    <property type="match status" value="1"/>
</dbReference>
<dbReference type="InterPro" id="IPR001452">
    <property type="entry name" value="SH3_domain"/>
</dbReference>
<dbReference type="PROSITE" id="PS50002">
    <property type="entry name" value="SH3"/>
    <property type="match status" value="1"/>
</dbReference>
<feature type="region of interest" description="Disordered" evidence="3">
    <location>
        <begin position="461"/>
        <end position="480"/>
    </location>
</feature>
<keyword evidence="6" id="KW-1185">Reference proteome</keyword>
<dbReference type="PANTHER" id="PTHR15735:SF21">
    <property type="entry name" value="PROTEIN NERVOUS WRECK"/>
    <property type="match status" value="1"/>
</dbReference>
<sequence length="548" mass="63238">MYSVQKKTTKPLTQLKYLHNEHFSRLQMKHTAESDLLDDVRLYCKLRAAVERDYGQALQKLTSGFLSKKELACALSNDEEHEHSIWRVWRLLLEESNNLALSRIRASEAQQRLYSELKPLKTQRISVSKRVLEQLRVLQGDLAACVQEMAKSHKVYVEEEKQAQETRMKTVATEEKIRRRSTNFFLSMAQLHRSYEKLLVRRQAYDARSATARNEYLFQLAAINAHLKHYFKKDLPSLAKISRTFAWNVFLKSCPLFDKAVQYQFEPLEGDQNTLLRSSHSKEASLEQIARKLARRLVLRERRIKSYEMELKTLQAGCVALHPNVRSIPGSPDQENSEDLLAFNQEYVEHKVEEVQFAIRREEYMPGFSRPGYEYNQQNEKWTTMTNRPATIGQVSGRPSDSRTKSVGLDSLDGSSKSVTWSLFELSQASSSNHDYQNMNNIQRDFPRRTVDDCAVRPGCHAEPIASGTHPRRGASSDALHEDAEVDLESVWSEKGRLRQATVLHEFRAKRPNEVDLVVHETVVLLEKTDKDGWIKVRSLSIIVFVIS</sequence>